<evidence type="ECO:0000313" key="1">
    <source>
        <dbReference type="Ensembl" id="ENSOANP00000048858.1"/>
    </source>
</evidence>
<keyword evidence="2" id="KW-1185">Reference proteome</keyword>
<reference evidence="1" key="2">
    <citation type="submission" date="2025-08" db="UniProtKB">
        <authorList>
            <consortium name="Ensembl"/>
        </authorList>
    </citation>
    <scope>IDENTIFICATION</scope>
    <source>
        <strain evidence="1">Glennie</strain>
    </source>
</reference>
<dbReference type="InParanoid" id="A0A6I8P7L7"/>
<dbReference type="Ensembl" id="ENSOANT00000070865.1">
    <property type="protein sequence ID" value="ENSOANP00000048858.1"/>
    <property type="gene ID" value="ENSOANG00000036896.1"/>
</dbReference>
<reference evidence="1 2" key="1">
    <citation type="journal article" date="2008" name="Nature">
        <title>Genome analysis of the platypus reveals unique signatures of evolution.</title>
        <authorList>
            <person name="Warren W.C."/>
            <person name="Hillier L.W."/>
            <person name="Marshall Graves J.A."/>
            <person name="Birney E."/>
            <person name="Ponting C.P."/>
            <person name="Grutzner F."/>
            <person name="Belov K."/>
            <person name="Miller W."/>
            <person name="Clarke L."/>
            <person name="Chinwalla A.T."/>
            <person name="Yang S.P."/>
            <person name="Heger A."/>
            <person name="Locke D.P."/>
            <person name="Miethke P."/>
            <person name="Waters P.D."/>
            <person name="Veyrunes F."/>
            <person name="Fulton L."/>
            <person name="Fulton B."/>
            <person name="Graves T."/>
            <person name="Wallis J."/>
            <person name="Puente X.S."/>
            <person name="Lopez-Otin C."/>
            <person name="Ordonez G.R."/>
            <person name="Eichler E.E."/>
            <person name="Chen L."/>
            <person name="Cheng Z."/>
            <person name="Deakin J.E."/>
            <person name="Alsop A."/>
            <person name="Thompson K."/>
            <person name="Kirby P."/>
            <person name="Papenfuss A.T."/>
            <person name="Wakefield M.J."/>
            <person name="Olender T."/>
            <person name="Lancet D."/>
            <person name="Huttley G.A."/>
            <person name="Smit A.F."/>
            <person name="Pask A."/>
            <person name="Temple-Smith P."/>
            <person name="Batzer M.A."/>
            <person name="Walker J.A."/>
            <person name="Konkel M.K."/>
            <person name="Harris R.S."/>
            <person name="Whittington C.M."/>
            <person name="Wong E.S."/>
            <person name="Gemmell N.J."/>
            <person name="Buschiazzo E."/>
            <person name="Vargas Jentzsch I.M."/>
            <person name="Merkel A."/>
            <person name="Schmitz J."/>
            <person name="Zemann A."/>
            <person name="Churakov G."/>
            <person name="Kriegs J.O."/>
            <person name="Brosius J."/>
            <person name="Murchison E.P."/>
            <person name="Sachidanandam R."/>
            <person name="Smith C."/>
            <person name="Hannon G.J."/>
            <person name="Tsend-Ayush E."/>
            <person name="McMillan D."/>
            <person name="Attenborough R."/>
            <person name="Rens W."/>
            <person name="Ferguson-Smith M."/>
            <person name="Lefevre C.M."/>
            <person name="Sharp J.A."/>
            <person name="Nicholas K.R."/>
            <person name="Ray D.A."/>
            <person name="Kube M."/>
            <person name="Reinhardt R."/>
            <person name="Pringle T.H."/>
            <person name="Taylor J."/>
            <person name="Jones R.C."/>
            <person name="Nixon B."/>
            <person name="Dacheux J.L."/>
            <person name="Niwa H."/>
            <person name="Sekita Y."/>
            <person name="Huang X."/>
            <person name="Stark A."/>
            <person name="Kheradpour P."/>
            <person name="Kellis M."/>
            <person name="Flicek P."/>
            <person name="Chen Y."/>
            <person name="Webber C."/>
            <person name="Hardison R."/>
            <person name="Nelson J."/>
            <person name="Hallsworth-Pepin K."/>
            <person name="Delehaunty K."/>
            <person name="Markovic C."/>
            <person name="Minx P."/>
            <person name="Feng Y."/>
            <person name="Kremitzki C."/>
            <person name="Mitreva M."/>
            <person name="Glasscock J."/>
            <person name="Wylie T."/>
            <person name="Wohldmann P."/>
            <person name="Thiru P."/>
            <person name="Nhan M.N."/>
            <person name="Pohl C.S."/>
            <person name="Smith S.M."/>
            <person name="Hou S."/>
            <person name="Nefedov M."/>
            <person name="de Jong P.J."/>
            <person name="Renfree M.B."/>
            <person name="Mardis E.R."/>
            <person name="Wilson R.K."/>
        </authorList>
    </citation>
    <scope>NUCLEOTIDE SEQUENCE [LARGE SCALE GENOMIC DNA]</scope>
    <source>
        <strain evidence="1 2">Glennie</strain>
    </source>
</reference>
<sequence length="71" mass="8116">MSSNPSSATCQMKIEEVKSTTKTQRIASHSHVKGLGLDEAAWPSRRRCDPWARGVYNLMERSSRYKSMKTR</sequence>
<accession>A0A6I8P7L7</accession>
<name>A0A6I8P7L7_ORNAN</name>
<dbReference type="Proteomes" id="UP000002279">
    <property type="component" value="Chromosome X1"/>
</dbReference>
<reference evidence="1" key="3">
    <citation type="submission" date="2025-09" db="UniProtKB">
        <authorList>
            <consortium name="Ensembl"/>
        </authorList>
    </citation>
    <scope>IDENTIFICATION</scope>
    <source>
        <strain evidence="1">Glennie</strain>
    </source>
</reference>
<evidence type="ECO:0000313" key="2">
    <source>
        <dbReference type="Proteomes" id="UP000002279"/>
    </source>
</evidence>
<dbReference type="GeneTree" id="ENSGT00950000184693"/>
<dbReference type="AlphaFoldDB" id="A0A6I8P7L7"/>
<evidence type="ECO:0008006" key="3">
    <source>
        <dbReference type="Google" id="ProtNLM"/>
    </source>
</evidence>
<organism evidence="1 2">
    <name type="scientific">Ornithorhynchus anatinus</name>
    <name type="common">Duckbill platypus</name>
    <dbReference type="NCBI Taxonomy" id="9258"/>
    <lineage>
        <taxon>Eukaryota</taxon>
        <taxon>Metazoa</taxon>
        <taxon>Chordata</taxon>
        <taxon>Craniata</taxon>
        <taxon>Vertebrata</taxon>
        <taxon>Euteleostomi</taxon>
        <taxon>Mammalia</taxon>
        <taxon>Monotremata</taxon>
        <taxon>Ornithorhynchidae</taxon>
        <taxon>Ornithorhynchus</taxon>
    </lineage>
</organism>
<proteinExistence type="predicted"/>
<protein>
    <recommendedName>
        <fullName evidence="3">RuvB-like helicase</fullName>
    </recommendedName>
</protein>